<proteinExistence type="predicted"/>
<dbReference type="SMART" id="SM00948">
    <property type="entry name" value="Proteasome_A_N"/>
    <property type="match status" value="1"/>
</dbReference>
<feature type="region of interest" description="Disordered" evidence="2">
    <location>
        <begin position="1"/>
        <end position="29"/>
    </location>
</feature>
<dbReference type="Pfam" id="PF10584">
    <property type="entry name" value="Proteasome_A_N"/>
    <property type="match status" value="1"/>
</dbReference>
<dbReference type="PANTHER" id="PTHR11599">
    <property type="entry name" value="PROTEASOME SUBUNIT ALPHA/BETA"/>
    <property type="match status" value="1"/>
</dbReference>
<evidence type="ECO:0000256" key="1">
    <source>
        <dbReference type="ARBA" id="ARBA00022942"/>
    </source>
</evidence>
<dbReference type="InterPro" id="IPR050115">
    <property type="entry name" value="Proteasome_alpha"/>
</dbReference>
<dbReference type="Proteomes" id="UP000694542">
    <property type="component" value="Chromosome X"/>
</dbReference>
<reference evidence="4" key="1">
    <citation type="submission" date="2018-10" db="EMBL/GenBank/DDBJ databases">
        <title>De novo assembly of a Great Dane genome.</title>
        <authorList>
            <person name="Kidd J.M."/>
            <person name="Pendleton A.L."/>
            <person name="Shen F."/>
            <person name="Emery S."/>
        </authorList>
    </citation>
    <scope>NUCLEOTIDE SEQUENCE [LARGE SCALE GENOMIC DNA]</scope>
    <source>
        <strain evidence="4">Great Dane</strain>
    </source>
</reference>
<accession>A0A8C0THU3</accession>
<dbReference type="Gene3D" id="3.60.20.10">
    <property type="entry name" value="Glutamine Phosphoribosylpyrophosphate, subunit 1, domain 1"/>
    <property type="match status" value="1"/>
</dbReference>
<dbReference type="SUPFAM" id="SSF56235">
    <property type="entry name" value="N-terminal nucleophile aminohydrolases (Ntn hydrolases)"/>
    <property type="match status" value="1"/>
</dbReference>
<dbReference type="GO" id="GO:0006511">
    <property type="term" value="P:ubiquitin-dependent protein catabolic process"/>
    <property type="evidence" value="ECO:0007669"/>
    <property type="project" value="InterPro"/>
</dbReference>
<dbReference type="InterPro" id="IPR001353">
    <property type="entry name" value="Proteasome_sua/b"/>
</dbReference>
<keyword evidence="1" id="KW-0647">Proteasome</keyword>
<evidence type="ECO:0000313" key="5">
    <source>
        <dbReference type="Proteomes" id="UP000694542"/>
    </source>
</evidence>
<protein>
    <recommendedName>
        <fullName evidence="3">Proteasome alpha-type subunits domain-containing protein</fullName>
    </recommendedName>
</protein>
<dbReference type="InterPro" id="IPR000426">
    <property type="entry name" value="Proteasome_asu_N"/>
</dbReference>
<evidence type="ECO:0000256" key="2">
    <source>
        <dbReference type="SAM" id="MobiDB-lite"/>
    </source>
</evidence>
<evidence type="ECO:0000313" key="4">
    <source>
        <dbReference type="Ensembl" id="ENSCAFP00040036486.1"/>
    </source>
</evidence>
<dbReference type="GO" id="GO:0019773">
    <property type="term" value="C:proteasome core complex, alpha-subunit complex"/>
    <property type="evidence" value="ECO:0007669"/>
    <property type="project" value="InterPro"/>
</dbReference>
<dbReference type="AlphaFoldDB" id="A0A8C0THU3"/>
<sequence length="290" mass="32511">MHREPDVGFDPGSPGSLPGPKTGAKPLRHPGIPYKAQKTYLEGMTPGPTTIFSPEGRLYQVEDAMEAIGNAGTCLRILANDGFLLTAERCNIHRLLEEAFFSEKIYKLNEDMACSMADITSDVNLLTNELRLIAQRYFLQYQEPIPCEQLVTALCDIKQAYTQFGGKCPFVVSLLYIGWDKHCDFQPCQSICSIRVLWRTEATCIGNNRAAAVSNSALALAIKILNKTMDMSELSDEKVEIASLMRENRKMVIRVLKQKEVEQPIKNHEEEEAKRKQKLGCFYFPLGLAG</sequence>
<dbReference type="Pfam" id="PF00227">
    <property type="entry name" value="Proteasome"/>
    <property type="match status" value="1"/>
</dbReference>
<name>A0A8C0THU3_CANLF</name>
<reference evidence="4" key="2">
    <citation type="submission" date="2025-08" db="UniProtKB">
        <authorList>
            <consortium name="Ensembl"/>
        </authorList>
    </citation>
    <scope>IDENTIFICATION</scope>
</reference>
<organism evidence="4 5">
    <name type="scientific">Canis lupus familiaris</name>
    <name type="common">Dog</name>
    <name type="synonym">Canis familiaris</name>
    <dbReference type="NCBI Taxonomy" id="9615"/>
    <lineage>
        <taxon>Eukaryota</taxon>
        <taxon>Metazoa</taxon>
        <taxon>Chordata</taxon>
        <taxon>Craniata</taxon>
        <taxon>Vertebrata</taxon>
        <taxon>Euteleostomi</taxon>
        <taxon>Mammalia</taxon>
        <taxon>Eutheria</taxon>
        <taxon>Laurasiatheria</taxon>
        <taxon>Carnivora</taxon>
        <taxon>Caniformia</taxon>
        <taxon>Canidae</taxon>
        <taxon>Canis</taxon>
    </lineage>
</organism>
<dbReference type="InterPro" id="IPR029055">
    <property type="entry name" value="Ntn_hydrolases_N"/>
</dbReference>
<feature type="domain" description="Proteasome alpha-type subunits" evidence="3">
    <location>
        <begin position="45"/>
        <end position="67"/>
    </location>
</feature>
<evidence type="ECO:0000259" key="3">
    <source>
        <dbReference type="SMART" id="SM00948"/>
    </source>
</evidence>
<dbReference type="GO" id="GO:0005737">
    <property type="term" value="C:cytoplasm"/>
    <property type="evidence" value="ECO:0007669"/>
    <property type="project" value="UniProtKB-ARBA"/>
</dbReference>
<dbReference type="Ensembl" id="ENSCAFT00040041820.1">
    <property type="protein sequence ID" value="ENSCAFP00040036486.1"/>
    <property type="gene ID" value="ENSCAFG00040022540.1"/>
</dbReference>